<dbReference type="Pfam" id="PF01757">
    <property type="entry name" value="Acyl_transf_3"/>
    <property type="match status" value="1"/>
</dbReference>
<keyword evidence="2" id="KW-0812">Transmembrane</keyword>
<feature type="transmembrane region" description="Helical" evidence="2">
    <location>
        <begin position="150"/>
        <end position="170"/>
    </location>
</feature>
<dbReference type="PANTHER" id="PTHR23028:SF53">
    <property type="entry name" value="ACYL_TRANSF_3 DOMAIN-CONTAINING PROTEIN"/>
    <property type="match status" value="1"/>
</dbReference>
<dbReference type="EMBL" id="JAGGLQ010000002">
    <property type="protein sequence ID" value="MBP2035643.1"/>
    <property type="molecule type" value="Genomic_DNA"/>
</dbReference>
<feature type="transmembrane region" description="Helical" evidence="2">
    <location>
        <begin position="350"/>
        <end position="369"/>
    </location>
</feature>
<reference evidence="4 5" key="1">
    <citation type="submission" date="2021-03" db="EMBL/GenBank/DDBJ databases">
        <title>Genomic Encyclopedia of Type Strains, Phase IV (KMG-IV): sequencing the most valuable type-strain genomes for metagenomic binning, comparative biology and taxonomic classification.</title>
        <authorList>
            <person name="Goeker M."/>
        </authorList>
    </citation>
    <scope>NUCLEOTIDE SEQUENCE [LARGE SCALE GENOMIC DNA]</scope>
    <source>
        <strain evidence="4 5">DSM 40526</strain>
    </source>
</reference>
<dbReference type="Proteomes" id="UP001519310">
    <property type="component" value="Unassembled WGS sequence"/>
</dbReference>
<feature type="transmembrane region" description="Helical" evidence="2">
    <location>
        <begin position="389"/>
        <end position="410"/>
    </location>
</feature>
<feature type="transmembrane region" description="Helical" evidence="2">
    <location>
        <begin position="37"/>
        <end position="54"/>
    </location>
</feature>
<feature type="transmembrane region" description="Helical" evidence="2">
    <location>
        <begin position="290"/>
        <end position="308"/>
    </location>
</feature>
<evidence type="ECO:0000313" key="4">
    <source>
        <dbReference type="EMBL" id="MBP2035643.1"/>
    </source>
</evidence>
<comment type="caution">
    <text evidence="4">The sequence shown here is derived from an EMBL/GenBank/DDBJ whole genome shotgun (WGS) entry which is preliminary data.</text>
</comment>
<dbReference type="RefSeq" id="WP_189968204.1">
    <property type="nucleotide sequence ID" value="NZ_BMVL01000004.1"/>
</dbReference>
<feature type="region of interest" description="Disordered" evidence="1">
    <location>
        <begin position="436"/>
        <end position="464"/>
    </location>
</feature>
<feature type="domain" description="Acyltransferase 3" evidence="3">
    <location>
        <begin position="29"/>
        <end position="401"/>
    </location>
</feature>
<feature type="transmembrane region" description="Helical" evidence="2">
    <location>
        <begin position="214"/>
        <end position="230"/>
    </location>
</feature>
<name>A0ABS4L042_STRAV</name>
<feature type="transmembrane region" description="Helical" evidence="2">
    <location>
        <begin position="60"/>
        <end position="82"/>
    </location>
</feature>
<gene>
    <name evidence="4" type="ORF">J2Z77_001430</name>
</gene>
<keyword evidence="2" id="KW-1133">Transmembrane helix</keyword>
<feature type="transmembrane region" description="Helical" evidence="2">
    <location>
        <begin position="323"/>
        <end position="343"/>
    </location>
</feature>
<accession>A0ABS4L042</accession>
<organism evidence="4 5">
    <name type="scientific">Streptomyces avidinii</name>
    <dbReference type="NCBI Taxonomy" id="1895"/>
    <lineage>
        <taxon>Bacteria</taxon>
        <taxon>Bacillati</taxon>
        <taxon>Actinomycetota</taxon>
        <taxon>Actinomycetes</taxon>
        <taxon>Kitasatosporales</taxon>
        <taxon>Streptomycetaceae</taxon>
        <taxon>Streptomyces</taxon>
    </lineage>
</organism>
<feature type="transmembrane region" description="Helical" evidence="2">
    <location>
        <begin position="261"/>
        <end position="278"/>
    </location>
</feature>
<feature type="transmembrane region" description="Helical" evidence="2">
    <location>
        <begin position="103"/>
        <end position="130"/>
    </location>
</feature>
<keyword evidence="5" id="KW-1185">Reference proteome</keyword>
<dbReference type="PANTHER" id="PTHR23028">
    <property type="entry name" value="ACETYLTRANSFERASE"/>
    <property type="match status" value="1"/>
</dbReference>
<feature type="transmembrane region" description="Helical" evidence="2">
    <location>
        <begin position="237"/>
        <end position="255"/>
    </location>
</feature>
<dbReference type="InterPro" id="IPR050879">
    <property type="entry name" value="Acyltransferase_3"/>
</dbReference>
<dbReference type="InterPro" id="IPR002656">
    <property type="entry name" value="Acyl_transf_3_dom"/>
</dbReference>
<evidence type="ECO:0000256" key="2">
    <source>
        <dbReference type="SAM" id="Phobius"/>
    </source>
</evidence>
<keyword evidence="2" id="KW-0472">Membrane</keyword>
<evidence type="ECO:0000313" key="5">
    <source>
        <dbReference type="Proteomes" id="UP001519310"/>
    </source>
</evidence>
<proteinExistence type="predicted"/>
<sequence>MNLTKRLSAQRAARGAAEGGTPSAAARLGWLDSLRGIAALSVAVYHLALPFYWVPHGTRVPYYLDPGIFGVLLFFLVSGYIIPASLERRGDIRAFWVGRVFRIYPVVILTVVASLLILPRAHTVIADWGFQHALLSLVGNGLMIQDLMGIPNVIGVMWTLTYEMVFYYFVTALFAMGWHRRSAPIAVGFAAVALVLGGWISLGTISVNLTSTRHLVVACATIVLMAMACIMTGKPALTRTGAVLLGGLGLLLITLNSRATAFETMMIFATMFSGTVLYRLEHGQIERAQALLSCAFVVACGFLVGYLYNRGPALWRTWSESWMAWSFAYVAAWAVFVAGMLLRKRRFPRWLSWLGAISYSLYLLHNPVIHGMNWLLEGRGPIESWTGRLVQFGVVAAALLLLSHLSYRLVELPFQNLGRRVLKAATRPRSRASLIVAQTQTQTQEPADVADAEPSAEKVGATTP</sequence>
<protein>
    <submittedName>
        <fullName evidence="4">Peptidoglycan/LPS O-acetylase OafA/YrhL</fullName>
    </submittedName>
</protein>
<feature type="transmembrane region" description="Helical" evidence="2">
    <location>
        <begin position="182"/>
        <end position="202"/>
    </location>
</feature>
<evidence type="ECO:0000259" key="3">
    <source>
        <dbReference type="Pfam" id="PF01757"/>
    </source>
</evidence>
<feature type="compositionally biased region" description="Polar residues" evidence="1">
    <location>
        <begin position="436"/>
        <end position="445"/>
    </location>
</feature>
<evidence type="ECO:0000256" key="1">
    <source>
        <dbReference type="SAM" id="MobiDB-lite"/>
    </source>
</evidence>